<dbReference type="InterPro" id="IPR003698">
    <property type="entry name" value="Lipoyl_synth"/>
</dbReference>
<evidence type="ECO:0000259" key="4">
    <source>
        <dbReference type="Pfam" id="PF16881"/>
    </source>
</evidence>
<dbReference type="RefSeq" id="WP_382210184.1">
    <property type="nucleotide sequence ID" value="NZ_JBHSZH010000005.1"/>
</dbReference>
<dbReference type="GO" id="GO:0016740">
    <property type="term" value="F:transferase activity"/>
    <property type="evidence" value="ECO:0007669"/>
    <property type="project" value="UniProtKB-KW"/>
</dbReference>
<protein>
    <recommendedName>
        <fullName evidence="4">Lipoyl synthase N-terminal domain-containing protein</fullName>
    </recommendedName>
</protein>
<dbReference type="EMBL" id="JBHSZH010000005">
    <property type="protein sequence ID" value="MFC7081872.1"/>
    <property type="molecule type" value="Genomic_DNA"/>
</dbReference>
<dbReference type="PANTHER" id="PTHR10949">
    <property type="entry name" value="LIPOYL SYNTHASE"/>
    <property type="match status" value="1"/>
</dbReference>
<evidence type="ECO:0000256" key="1">
    <source>
        <dbReference type="ARBA" id="ARBA00001966"/>
    </source>
</evidence>
<dbReference type="PANTHER" id="PTHR10949:SF0">
    <property type="entry name" value="LIPOYL SYNTHASE, MITOCHONDRIAL"/>
    <property type="match status" value="1"/>
</dbReference>
<keyword evidence="2" id="KW-0408">Iron</keyword>
<reference evidence="5 6" key="1">
    <citation type="journal article" date="2019" name="Int. J. Syst. Evol. Microbiol.">
        <title>The Global Catalogue of Microorganisms (GCM) 10K type strain sequencing project: providing services to taxonomists for standard genome sequencing and annotation.</title>
        <authorList>
            <consortium name="The Broad Institute Genomics Platform"/>
            <consortium name="The Broad Institute Genome Sequencing Center for Infectious Disease"/>
            <person name="Wu L."/>
            <person name="Ma J."/>
        </authorList>
    </citation>
    <scope>NUCLEOTIDE SEQUENCE [LARGE SCALE GENOMIC DNA]</scope>
    <source>
        <strain evidence="5 6">DT72</strain>
    </source>
</reference>
<dbReference type="SUPFAM" id="SSF102114">
    <property type="entry name" value="Radical SAM enzymes"/>
    <property type="match status" value="1"/>
</dbReference>
<keyword evidence="2" id="KW-0479">Metal-binding</keyword>
<dbReference type="InterPro" id="IPR058240">
    <property type="entry name" value="rSAM_sf"/>
</dbReference>
<name>A0ABD5WRQ5_9EURY</name>
<evidence type="ECO:0000256" key="2">
    <source>
        <dbReference type="ARBA" id="ARBA00022485"/>
    </source>
</evidence>
<proteinExistence type="predicted"/>
<evidence type="ECO:0000313" key="5">
    <source>
        <dbReference type="EMBL" id="MFC7081872.1"/>
    </source>
</evidence>
<sequence>MSRRRKPDWLKMRPPSGREFTGIKQTLRDHDLNTVCEEANCPNLGECWSGKNSESGGTATFMLMGDQCTRNCGFCDVDTGGGQPLTPTNPRTWRAPSPKSVSTTWS</sequence>
<dbReference type="Proteomes" id="UP001596407">
    <property type="component" value="Unassembled WGS sequence"/>
</dbReference>
<dbReference type="AlphaFoldDB" id="A0ABD5WRQ5"/>
<feature type="region of interest" description="Disordered" evidence="3">
    <location>
        <begin position="79"/>
        <end position="106"/>
    </location>
</feature>
<evidence type="ECO:0000256" key="3">
    <source>
        <dbReference type="SAM" id="MobiDB-lite"/>
    </source>
</evidence>
<organism evidence="5 6">
    <name type="scientific">Halorussus caseinilyticus</name>
    <dbReference type="NCBI Taxonomy" id="3034025"/>
    <lineage>
        <taxon>Archaea</taxon>
        <taxon>Methanobacteriati</taxon>
        <taxon>Methanobacteriota</taxon>
        <taxon>Stenosarchaea group</taxon>
        <taxon>Halobacteria</taxon>
        <taxon>Halobacteriales</taxon>
        <taxon>Haladaptataceae</taxon>
        <taxon>Halorussus</taxon>
    </lineage>
</organism>
<gene>
    <name evidence="5" type="ORF">ACFQJ6_18995</name>
</gene>
<keyword evidence="2" id="KW-0411">Iron-sulfur</keyword>
<dbReference type="GO" id="GO:0051539">
    <property type="term" value="F:4 iron, 4 sulfur cluster binding"/>
    <property type="evidence" value="ECO:0007669"/>
    <property type="project" value="UniProtKB-KW"/>
</dbReference>
<keyword evidence="6" id="KW-1185">Reference proteome</keyword>
<dbReference type="Pfam" id="PF16881">
    <property type="entry name" value="LIAS_N"/>
    <property type="match status" value="1"/>
</dbReference>
<evidence type="ECO:0000313" key="6">
    <source>
        <dbReference type="Proteomes" id="UP001596407"/>
    </source>
</evidence>
<keyword evidence="2" id="KW-0004">4Fe-4S</keyword>
<feature type="domain" description="Lipoyl synthase N-terminal" evidence="4">
    <location>
        <begin position="2"/>
        <end position="41"/>
    </location>
</feature>
<dbReference type="InterPro" id="IPR031691">
    <property type="entry name" value="LIAS_N"/>
</dbReference>
<comment type="caution">
    <text evidence="5">The sequence shown here is derived from an EMBL/GenBank/DDBJ whole genome shotgun (WGS) entry which is preliminary data.</text>
</comment>
<accession>A0ABD5WRQ5</accession>
<comment type="cofactor">
    <cofactor evidence="1">
        <name>[4Fe-4S] cluster</name>
        <dbReference type="ChEBI" id="CHEBI:49883"/>
    </cofactor>
</comment>